<dbReference type="Pfam" id="PF12172">
    <property type="entry name" value="zf-ChsH2"/>
    <property type="match status" value="1"/>
</dbReference>
<dbReference type="PANTHER" id="PTHR34075:SF5">
    <property type="entry name" value="BLR3430 PROTEIN"/>
    <property type="match status" value="1"/>
</dbReference>
<evidence type="ECO:0008006" key="5">
    <source>
        <dbReference type="Google" id="ProtNLM"/>
    </source>
</evidence>
<organism evidence="3 4">
    <name type="scientific">Stella humosa</name>
    <dbReference type="NCBI Taxonomy" id="94"/>
    <lineage>
        <taxon>Bacteria</taxon>
        <taxon>Pseudomonadati</taxon>
        <taxon>Pseudomonadota</taxon>
        <taxon>Alphaproteobacteria</taxon>
        <taxon>Rhodospirillales</taxon>
        <taxon>Stellaceae</taxon>
        <taxon>Stella</taxon>
    </lineage>
</organism>
<dbReference type="InterPro" id="IPR052513">
    <property type="entry name" value="Thioester_dehydratase-like"/>
</dbReference>
<feature type="domain" description="ChsH2 rubredoxin-like zinc ribbon" evidence="2">
    <location>
        <begin position="18"/>
        <end position="52"/>
    </location>
</feature>
<dbReference type="InterPro" id="IPR002878">
    <property type="entry name" value="ChsH2_C"/>
</dbReference>
<name>A0A3N1KWE4_9PROT</name>
<dbReference type="EMBL" id="RJKX01000016">
    <property type="protein sequence ID" value="ROP83752.1"/>
    <property type="molecule type" value="Genomic_DNA"/>
</dbReference>
<dbReference type="OrthoDB" id="3182121at2"/>
<reference evidence="3 4" key="1">
    <citation type="submission" date="2018-11" db="EMBL/GenBank/DDBJ databases">
        <title>Genomic Encyclopedia of Type Strains, Phase IV (KMG-IV): sequencing the most valuable type-strain genomes for metagenomic binning, comparative biology and taxonomic classification.</title>
        <authorList>
            <person name="Goeker M."/>
        </authorList>
    </citation>
    <scope>NUCLEOTIDE SEQUENCE [LARGE SCALE GENOMIC DNA]</scope>
    <source>
        <strain evidence="3 4">DSM 5900</strain>
    </source>
</reference>
<protein>
    <recommendedName>
        <fullName evidence="5">OB-fold protein</fullName>
    </recommendedName>
</protein>
<feature type="domain" description="ChsH2 C-terminal OB-fold" evidence="1">
    <location>
        <begin position="55"/>
        <end position="121"/>
    </location>
</feature>
<dbReference type="InterPro" id="IPR022002">
    <property type="entry name" value="ChsH2_Znr"/>
</dbReference>
<dbReference type="InterPro" id="IPR012340">
    <property type="entry name" value="NA-bd_OB-fold"/>
</dbReference>
<evidence type="ECO:0000259" key="1">
    <source>
        <dbReference type="Pfam" id="PF01796"/>
    </source>
</evidence>
<comment type="caution">
    <text evidence="3">The sequence shown here is derived from an EMBL/GenBank/DDBJ whole genome shotgun (WGS) entry which is preliminary data.</text>
</comment>
<proteinExistence type="predicted"/>
<dbReference type="Gene3D" id="6.10.30.10">
    <property type="match status" value="1"/>
</dbReference>
<dbReference type="AlphaFoldDB" id="A0A3N1KWE4"/>
<dbReference type="Proteomes" id="UP000278222">
    <property type="component" value="Unassembled WGS sequence"/>
</dbReference>
<dbReference type="SUPFAM" id="SSF50249">
    <property type="entry name" value="Nucleic acid-binding proteins"/>
    <property type="match status" value="1"/>
</dbReference>
<dbReference type="PANTHER" id="PTHR34075">
    <property type="entry name" value="BLR3430 PROTEIN"/>
    <property type="match status" value="1"/>
</dbReference>
<dbReference type="RefSeq" id="WP_123693564.1">
    <property type="nucleotide sequence ID" value="NZ_AP019700.1"/>
</dbReference>
<sequence>MTYAKPLPVPDPDSAHFWAGCRSHRLLIQRCRACGTHRFPAGPVCAQCRSREADWIEASGKATVFSWIVVRHPVPRDLYQDEVPYIVALVTLEEGPRMATNIVDCAPEAVAAGMPLSVVFHHATADISLPRFRPVQPGTH</sequence>
<accession>A0A3N1KWE4</accession>
<keyword evidence="4" id="KW-1185">Reference proteome</keyword>
<evidence type="ECO:0000259" key="2">
    <source>
        <dbReference type="Pfam" id="PF12172"/>
    </source>
</evidence>
<gene>
    <name evidence="3" type="ORF">EDC65_4401</name>
</gene>
<evidence type="ECO:0000313" key="4">
    <source>
        <dbReference type="Proteomes" id="UP000278222"/>
    </source>
</evidence>
<evidence type="ECO:0000313" key="3">
    <source>
        <dbReference type="EMBL" id="ROP83752.1"/>
    </source>
</evidence>
<dbReference type="Pfam" id="PF01796">
    <property type="entry name" value="OB_ChsH2_C"/>
    <property type="match status" value="1"/>
</dbReference>